<keyword evidence="2" id="KW-1185">Reference proteome</keyword>
<evidence type="ECO:0000313" key="1">
    <source>
        <dbReference type="EMBL" id="KAG5630492.1"/>
    </source>
</evidence>
<gene>
    <name evidence="1" type="ORF">H5410_002209</name>
</gene>
<dbReference type="AlphaFoldDB" id="A0A9J6B1E9"/>
<sequence length="75" mass="8503">AENRSKKLHNPFVMVKVNIKKVKKDSQSSSKVQSIKPQKIGVAPGISRVLYLRKNAIVQSAITDKNCEFWIMPNH</sequence>
<proteinExistence type="predicted"/>
<name>A0A9J6B1E9_SOLCO</name>
<protein>
    <submittedName>
        <fullName evidence="1">Uncharacterized protein</fullName>
    </submittedName>
</protein>
<comment type="caution">
    <text evidence="1">The sequence shown here is derived from an EMBL/GenBank/DDBJ whole genome shotgun (WGS) entry which is preliminary data.</text>
</comment>
<feature type="non-terminal residue" evidence="1">
    <location>
        <position position="1"/>
    </location>
</feature>
<reference evidence="1 2" key="1">
    <citation type="submission" date="2020-09" db="EMBL/GenBank/DDBJ databases">
        <title>De no assembly of potato wild relative species, Solanum commersonii.</title>
        <authorList>
            <person name="Cho K."/>
        </authorList>
    </citation>
    <scope>NUCLEOTIDE SEQUENCE [LARGE SCALE GENOMIC DNA]</scope>
    <source>
        <strain evidence="1">LZ3.2</strain>
        <tissue evidence="1">Leaf</tissue>
    </source>
</reference>
<organism evidence="1 2">
    <name type="scientific">Solanum commersonii</name>
    <name type="common">Commerson's wild potato</name>
    <name type="synonym">Commerson's nightshade</name>
    <dbReference type="NCBI Taxonomy" id="4109"/>
    <lineage>
        <taxon>Eukaryota</taxon>
        <taxon>Viridiplantae</taxon>
        <taxon>Streptophyta</taxon>
        <taxon>Embryophyta</taxon>
        <taxon>Tracheophyta</taxon>
        <taxon>Spermatophyta</taxon>
        <taxon>Magnoliopsida</taxon>
        <taxon>eudicotyledons</taxon>
        <taxon>Gunneridae</taxon>
        <taxon>Pentapetalae</taxon>
        <taxon>asterids</taxon>
        <taxon>lamiids</taxon>
        <taxon>Solanales</taxon>
        <taxon>Solanaceae</taxon>
        <taxon>Solanoideae</taxon>
        <taxon>Solaneae</taxon>
        <taxon>Solanum</taxon>
    </lineage>
</organism>
<dbReference type="Proteomes" id="UP000824120">
    <property type="component" value="Chromosome 1"/>
</dbReference>
<dbReference type="EMBL" id="JACXVP010000001">
    <property type="protein sequence ID" value="KAG5630492.1"/>
    <property type="molecule type" value="Genomic_DNA"/>
</dbReference>
<evidence type="ECO:0000313" key="2">
    <source>
        <dbReference type="Proteomes" id="UP000824120"/>
    </source>
</evidence>
<accession>A0A9J6B1E9</accession>